<feature type="region of interest" description="Disordered" evidence="1">
    <location>
        <begin position="1"/>
        <end position="23"/>
    </location>
</feature>
<keyword evidence="2" id="KW-0472">Membrane</keyword>
<dbReference type="EMBL" id="BAEH01000086">
    <property type="protein sequence ID" value="GAB19444.1"/>
    <property type="molecule type" value="Genomic_DNA"/>
</dbReference>
<keyword evidence="4" id="KW-1185">Reference proteome</keyword>
<evidence type="ECO:0008006" key="5">
    <source>
        <dbReference type="Google" id="ProtNLM"/>
    </source>
</evidence>
<feature type="region of interest" description="Disordered" evidence="1">
    <location>
        <begin position="272"/>
        <end position="291"/>
    </location>
</feature>
<feature type="transmembrane region" description="Helical" evidence="2">
    <location>
        <begin position="148"/>
        <end position="172"/>
    </location>
</feature>
<feature type="compositionally biased region" description="Low complexity" evidence="1">
    <location>
        <begin position="50"/>
        <end position="68"/>
    </location>
</feature>
<comment type="caution">
    <text evidence="3">The sequence shown here is derived from an EMBL/GenBank/DDBJ whole genome shotgun (WGS) entry which is preliminary data.</text>
</comment>
<feature type="region of interest" description="Disordered" evidence="1">
    <location>
        <begin position="301"/>
        <end position="405"/>
    </location>
</feature>
<feature type="transmembrane region" description="Helical" evidence="2">
    <location>
        <begin position="119"/>
        <end position="142"/>
    </location>
</feature>
<protein>
    <recommendedName>
        <fullName evidence="5">DUF2637 domain-containing protein</fullName>
    </recommendedName>
</protein>
<reference evidence="3 4" key="1">
    <citation type="submission" date="2011-12" db="EMBL/GenBank/DDBJ databases">
        <title>Whole genome shotgun sequence of Gordonia effusa NBRC 100432.</title>
        <authorList>
            <person name="Yoshida I."/>
            <person name="Takarada H."/>
            <person name="Hosoyama A."/>
            <person name="Tsuchikane K."/>
            <person name="Katsumata H."/>
            <person name="Yamazaki S."/>
            <person name="Fujita N."/>
        </authorList>
    </citation>
    <scope>NUCLEOTIDE SEQUENCE [LARGE SCALE GENOMIC DNA]</scope>
    <source>
        <strain evidence="3 4">NBRC 100432</strain>
    </source>
</reference>
<feature type="transmembrane region" description="Helical" evidence="2">
    <location>
        <begin position="184"/>
        <end position="203"/>
    </location>
</feature>
<dbReference type="Pfam" id="PF10935">
    <property type="entry name" value="DUF2637"/>
    <property type="match status" value="1"/>
</dbReference>
<evidence type="ECO:0000313" key="3">
    <source>
        <dbReference type="EMBL" id="GAB19444.1"/>
    </source>
</evidence>
<organism evidence="3 4">
    <name type="scientific">Gordonia effusa NBRC 100432</name>
    <dbReference type="NCBI Taxonomy" id="1077974"/>
    <lineage>
        <taxon>Bacteria</taxon>
        <taxon>Bacillati</taxon>
        <taxon>Actinomycetota</taxon>
        <taxon>Actinomycetes</taxon>
        <taxon>Mycobacteriales</taxon>
        <taxon>Gordoniaceae</taxon>
        <taxon>Gordonia</taxon>
    </lineage>
</organism>
<feature type="compositionally biased region" description="Low complexity" evidence="1">
    <location>
        <begin position="301"/>
        <end position="311"/>
    </location>
</feature>
<sequence>MITPALQAPSAATGPYTSSEGVDMHPRTCDLHVCPGFEGADEAKHNQGSATTRATNTATAPATSAVAADQPDRSAGAASVTVDQPEWPAPPFPQVTAHEEEKTVTSDRKALDPLREVRAILWTLLVSATVASVAGNVAHTVIVHGLHWATIGPVVLALLGPTALLGLFHLMAAWARAAAEAGSAIFWFFLLAVIGLASAAFRLSFAALRDLALGYGYSYVDAALFPLILDGVIAVCTVGLVAATRPRRKAKAARPSFPQRVRAWWRSAPADATQPVQSVQTTANRDAEQVDAPMLRDVRGAAPAPTATQTASVRDAELATQTTSVRDAEPEELATQTATQRDALRDADTEELPVTRDDSRDAAAKHRDEAPTTRRLAAVPTPRPAATHAPASAATQTATDRDAEDGDEYLRRAELLVEAGRTTAPLAAVHRVLRGKANGETNRELADVTGLSESAVQRIVTASRELVAT</sequence>
<dbReference type="eggNOG" id="ENOG5030M3Z">
    <property type="taxonomic scope" value="Bacteria"/>
</dbReference>
<keyword evidence="2" id="KW-0812">Transmembrane</keyword>
<dbReference type="STRING" id="1077974.GOEFS_086_00130"/>
<name>H0R2Z3_9ACTN</name>
<dbReference type="Proteomes" id="UP000035034">
    <property type="component" value="Unassembled WGS sequence"/>
</dbReference>
<accession>H0R2Z3</accession>
<gene>
    <name evidence="3" type="ORF">GOEFS_086_00130</name>
</gene>
<dbReference type="InterPro" id="IPR021235">
    <property type="entry name" value="DUF2637"/>
</dbReference>
<dbReference type="AlphaFoldDB" id="H0R2Z3"/>
<feature type="compositionally biased region" description="Low complexity" evidence="1">
    <location>
        <begin position="373"/>
        <end position="398"/>
    </location>
</feature>
<feature type="region of interest" description="Disordered" evidence="1">
    <location>
        <begin position="40"/>
        <end position="87"/>
    </location>
</feature>
<evidence type="ECO:0000256" key="1">
    <source>
        <dbReference type="SAM" id="MobiDB-lite"/>
    </source>
</evidence>
<keyword evidence="2" id="KW-1133">Transmembrane helix</keyword>
<feature type="transmembrane region" description="Helical" evidence="2">
    <location>
        <begin position="223"/>
        <end position="244"/>
    </location>
</feature>
<feature type="compositionally biased region" description="Basic and acidic residues" evidence="1">
    <location>
        <begin position="342"/>
        <end position="372"/>
    </location>
</feature>
<evidence type="ECO:0000313" key="4">
    <source>
        <dbReference type="Proteomes" id="UP000035034"/>
    </source>
</evidence>
<evidence type="ECO:0000256" key="2">
    <source>
        <dbReference type="SAM" id="Phobius"/>
    </source>
</evidence>
<feature type="compositionally biased region" description="Polar residues" evidence="1">
    <location>
        <begin position="274"/>
        <end position="284"/>
    </location>
</feature>
<dbReference type="OrthoDB" id="4763680at2"/>
<proteinExistence type="predicted"/>